<gene>
    <name evidence="2" type="ORF">QOZ98_001623</name>
</gene>
<keyword evidence="3" id="KW-1185">Reference proteome</keyword>
<dbReference type="EMBL" id="JAUSWB010000004">
    <property type="protein sequence ID" value="MDQ0428796.1"/>
    <property type="molecule type" value="Genomic_DNA"/>
</dbReference>
<reference evidence="2 3" key="1">
    <citation type="submission" date="2023-07" db="EMBL/GenBank/DDBJ databases">
        <title>Genomic Encyclopedia of Type Strains, Phase IV (KMG-IV): sequencing the most valuable type-strain genomes for metagenomic binning, comparative biology and taxonomic classification.</title>
        <authorList>
            <person name="Goeker M."/>
        </authorList>
    </citation>
    <scope>NUCLEOTIDE SEQUENCE [LARGE SCALE GENOMIC DNA]</scope>
    <source>
        <strain evidence="2 3">DSM 16419</strain>
    </source>
</reference>
<evidence type="ECO:0000313" key="3">
    <source>
        <dbReference type="Proteomes" id="UP001241988"/>
    </source>
</evidence>
<evidence type="ECO:0000259" key="1">
    <source>
        <dbReference type="Pfam" id="PF24828"/>
    </source>
</evidence>
<dbReference type="Proteomes" id="UP001241988">
    <property type="component" value="Unassembled WGS sequence"/>
</dbReference>
<dbReference type="RefSeq" id="WP_308786953.1">
    <property type="nucleotide sequence ID" value="NZ_JAUSWB010000004.1"/>
</dbReference>
<dbReference type="Pfam" id="PF24828">
    <property type="entry name" value="DUF7713"/>
    <property type="match status" value="1"/>
</dbReference>
<dbReference type="InterPro" id="IPR056130">
    <property type="entry name" value="DUF7713"/>
</dbReference>
<name>A0ABU0GVI9_9BACL</name>
<comment type="caution">
    <text evidence="2">The sequence shown here is derived from an EMBL/GenBank/DDBJ whole genome shotgun (WGS) entry which is preliminary data.</text>
</comment>
<organism evidence="2 3">
    <name type="scientific">Planomicrobium stackebrandtii</name>
    <dbReference type="NCBI Taxonomy" id="253160"/>
    <lineage>
        <taxon>Bacteria</taxon>
        <taxon>Bacillati</taxon>
        <taxon>Bacillota</taxon>
        <taxon>Bacilli</taxon>
        <taxon>Bacillales</taxon>
        <taxon>Caryophanaceae</taxon>
        <taxon>Planomicrobium</taxon>
    </lineage>
</organism>
<protein>
    <recommendedName>
        <fullName evidence="1">DUF7713 domain-containing protein</fullName>
    </recommendedName>
</protein>
<accession>A0ABU0GVI9</accession>
<evidence type="ECO:0000313" key="2">
    <source>
        <dbReference type="EMBL" id="MDQ0428796.1"/>
    </source>
</evidence>
<proteinExistence type="predicted"/>
<sequence>MFLISLKLAGEEIGKMLMAYEEFQVKLEMMDPYEEIEWEPEAEEELK</sequence>
<feature type="domain" description="DUF7713" evidence="1">
    <location>
        <begin position="11"/>
        <end position="33"/>
    </location>
</feature>